<dbReference type="Proteomes" id="UP000247689">
    <property type="component" value="Unassembled WGS sequence"/>
</dbReference>
<evidence type="ECO:0000256" key="1">
    <source>
        <dbReference type="SAM" id="SignalP"/>
    </source>
</evidence>
<dbReference type="AlphaFoldDB" id="A0A318D4K8"/>
<dbReference type="OrthoDB" id="6053168at2"/>
<comment type="caution">
    <text evidence="2">The sequence shown here is derived from an EMBL/GenBank/DDBJ whole genome shotgun (WGS) entry which is preliminary data.</text>
</comment>
<feature type="chain" id="PRO_5016378243" evidence="1">
    <location>
        <begin position="20"/>
        <end position="315"/>
    </location>
</feature>
<dbReference type="EMBL" id="QICH01000001">
    <property type="protein sequence ID" value="PXF64190.1"/>
    <property type="molecule type" value="Genomic_DNA"/>
</dbReference>
<reference evidence="2 3" key="1">
    <citation type="submission" date="2018-05" db="EMBL/GenBank/DDBJ databases">
        <title>Kangiella spongicola genome sequence.</title>
        <authorList>
            <person name="Maclea K.S."/>
            <person name="Goen A.E."/>
            <person name="Kelley C."/>
            <person name="Underriner A."/>
            <person name="Silverwood T."/>
            <person name="Trachtenberg A.M."/>
        </authorList>
    </citation>
    <scope>NUCLEOTIDE SEQUENCE [LARGE SCALE GENOMIC DNA]</scope>
    <source>
        <strain evidence="2 3">ATCC BAA-2076</strain>
    </source>
</reference>
<evidence type="ECO:0000313" key="3">
    <source>
        <dbReference type="Proteomes" id="UP000247689"/>
    </source>
</evidence>
<evidence type="ECO:0000313" key="2">
    <source>
        <dbReference type="EMBL" id="PXF64190.1"/>
    </source>
</evidence>
<name>A0A318D4K8_9GAMM</name>
<proteinExistence type="predicted"/>
<sequence>MKLIITFIFSLSFFNTALAYEIDCRDSSLSSLDKVESDIENIIESVRKKNAVLPQKEMKVRVSEALEDYFNKCLRDSLSNEELPKYSNLQLSKYYLNIDTIHFYKGTKELAKVLNNIVLEQVKREGVETNKAKLLTLEGILIQSRMFKDREVLVKKFPQIKFSGLQFIDSTNKLNKKRALSIADYSNRLMIDSIVLPKGGYVVVVSHPLCHFSQNARSFIRKNKNIYDVMDDKSLWLIPNSRRMYVDKVAEANLNEEKLPYVYAYSNDDWSEIDYWGTPAFYFYLNRELIFRFTGWPQEGNKDRLVEGLKKVGLL</sequence>
<feature type="signal peptide" evidence="1">
    <location>
        <begin position="1"/>
        <end position="19"/>
    </location>
</feature>
<protein>
    <submittedName>
        <fullName evidence="2">Uncharacterized protein</fullName>
    </submittedName>
</protein>
<keyword evidence="1" id="KW-0732">Signal</keyword>
<gene>
    <name evidence="2" type="ORF">DL796_03375</name>
</gene>
<keyword evidence="3" id="KW-1185">Reference proteome</keyword>
<accession>A0A318D4K8</accession>
<organism evidence="2 3">
    <name type="scientific">Kangiella spongicola</name>
    <dbReference type="NCBI Taxonomy" id="796379"/>
    <lineage>
        <taxon>Bacteria</taxon>
        <taxon>Pseudomonadati</taxon>
        <taxon>Pseudomonadota</taxon>
        <taxon>Gammaproteobacteria</taxon>
        <taxon>Kangiellales</taxon>
        <taxon>Kangiellaceae</taxon>
        <taxon>Kangiella</taxon>
    </lineage>
</organism>
<dbReference type="RefSeq" id="WP_110199964.1">
    <property type="nucleotide sequence ID" value="NZ_QICH01000001.1"/>
</dbReference>